<evidence type="ECO:0000259" key="3">
    <source>
        <dbReference type="Pfam" id="PF23034"/>
    </source>
</evidence>
<feature type="domain" description="DUF7034" evidence="2">
    <location>
        <begin position="386"/>
        <end position="504"/>
    </location>
</feature>
<dbReference type="InterPro" id="IPR057709">
    <property type="entry name" value="DUF7949"/>
</dbReference>
<dbReference type="PANTHER" id="PTHR31378:SF17">
    <property type="match status" value="1"/>
</dbReference>
<organism evidence="5 6">
    <name type="scientific">Heterostelium pallidum (strain ATCC 26659 / Pp 5 / PN500)</name>
    <name type="common">Cellular slime mold</name>
    <name type="synonym">Polysphondylium pallidum</name>
    <dbReference type="NCBI Taxonomy" id="670386"/>
    <lineage>
        <taxon>Eukaryota</taxon>
        <taxon>Amoebozoa</taxon>
        <taxon>Evosea</taxon>
        <taxon>Eumycetozoa</taxon>
        <taxon>Dictyostelia</taxon>
        <taxon>Acytosteliales</taxon>
        <taxon>Acytosteliaceae</taxon>
        <taxon>Heterostelium</taxon>
    </lineage>
</organism>
<comment type="caution">
    <text evidence="5">The sequence shown here is derived from an EMBL/GenBank/DDBJ whole genome shotgun (WGS) entry which is preliminary data.</text>
</comment>
<proteinExistence type="predicted"/>
<dbReference type="AlphaFoldDB" id="D3B361"/>
<dbReference type="Proteomes" id="UP000001396">
    <property type="component" value="Unassembled WGS sequence"/>
</dbReference>
<gene>
    <name evidence="5" type="ORF">PPL_02826</name>
</gene>
<dbReference type="RefSeq" id="XP_020435876.1">
    <property type="nucleotide sequence ID" value="XM_020573804.1"/>
</dbReference>
<evidence type="ECO:0000313" key="5">
    <source>
        <dbReference type="EMBL" id="EFA83759.1"/>
    </source>
</evidence>
<dbReference type="InParanoid" id="D3B361"/>
<evidence type="ECO:0000259" key="2">
    <source>
        <dbReference type="Pfam" id="PF23033"/>
    </source>
</evidence>
<evidence type="ECO:0000259" key="4">
    <source>
        <dbReference type="Pfam" id="PF25820"/>
    </source>
</evidence>
<protein>
    <submittedName>
        <fullName evidence="5">EGF-like domain-containing protein</fullName>
    </submittedName>
</protein>
<keyword evidence="6" id="KW-1185">Reference proteome</keyword>
<accession>D3B361</accession>
<reference evidence="5 6" key="1">
    <citation type="journal article" date="2011" name="Genome Res.">
        <title>Phylogeny-wide analysis of social amoeba genomes highlights ancient origins for complex intercellular communication.</title>
        <authorList>
            <person name="Heidel A.J."/>
            <person name="Lawal H.M."/>
            <person name="Felder M."/>
            <person name="Schilde C."/>
            <person name="Helps N.R."/>
            <person name="Tunggal B."/>
            <person name="Rivero F."/>
            <person name="John U."/>
            <person name="Schleicher M."/>
            <person name="Eichinger L."/>
            <person name="Platzer M."/>
            <person name="Noegel A.A."/>
            <person name="Schaap P."/>
            <person name="Gloeckner G."/>
        </authorList>
    </citation>
    <scope>NUCLEOTIDE SEQUENCE [LARGE SCALE GENOMIC DNA]</scope>
    <source>
        <strain evidence="6">ATCC 26659 / Pp 5 / PN500</strain>
    </source>
</reference>
<feature type="region of interest" description="Disordered" evidence="1">
    <location>
        <begin position="599"/>
        <end position="621"/>
    </location>
</feature>
<dbReference type="Pfam" id="PF23034">
    <property type="entry name" value="DUF7035"/>
    <property type="match status" value="1"/>
</dbReference>
<dbReference type="Pfam" id="PF23033">
    <property type="entry name" value="DUF7034"/>
    <property type="match status" value="1"/>
</dbReference>
<dbReference type="Pfam" id="PF25820">
    <property type="entry name" value="DUF7949"/>
    <property type="match status" value="1"/>
</dbReference>
<name>D3B361_HETP5</name>
<evidence type="ECO:0000313" key="6">
    <source>
        <dbReference type="Proteomes" id="UP000001396"/>
    </source>
</evidence>
<dbReference type="EMBL" id="ADBJ01000010">
    <property type="protein sequence ID" value="EFA83759.1"/>
    <property type="molecule type" value="Genomic_DNA"/>
</dbReference>
<dbReference type="PANTHER" id="PTHR31378">
    <property type="entry name" value="EGF-LIKE DOMAIN-CONTAINING PROTEIN-RELATED-RELATED"/>
    <property type="match status" value="1"/>
</dbReference>
<feature type="domain" description="DUF7035" evidence="3">
    <location>
        <begin position="231"/>
        <end position="368"/>
    </location>
</feature>
<evidence type="ECO:0000256" key="1">
    <source>
        <dbReference type="SAM" id="MobiDB-lite"/>
    </source>
</evidence>
<dbReference type="InterPro" id="IPR055463">
    <property type="entry name" value="DUF7035"/>
</dbReference>
<dbReference type="GeneID" id="31358349"/>
<sequence>MELKISELEVVFTTQYSLLYRFRAAYKDGIRSIKLFGTPQGLITVANLVSGDSFDGYYEYQFNTILGNNLNPNIISFSLNYQSYTNFYKTLASGALYDDKLDYVPYIKNFYQFSPMNFTYFAFEKNSIDMGAGGDVLNTLWFSLNDNDPTLNPMLDTGLFYNLDSYQDKFLFYGEYVSEKDMYKIDFIVYQNTLPGNFSYTLLSPTSKFSSNHISSLIGSNATFKIINSNGDFIRPILKELVSNLGNNINVQTGNTMTIGWNLRITDYPNGFLNGTIEIVSEKDLEPIFIMFNETSRIRGDKYDGVYQVNFTIDGDTCRSQTFVISKLQLFDLYPFVKMDSFYNSFSSAFDIVGTQYEKDMNITINCQVKLIIFILQTDIPDSNPPKLETLSFTKSIDVGSSNRIFEATFSISDVGSGISLRHNPYIYILTNDAIWFKVPSQRLNYTSTLAFYNATAELPWGFGQTKLVVSIYGIVDNYLNMNGYSTQNLKDAGYEYTIIRTQTFTDPIIESCSQITKKGGSIFLYGHNFGVENTPYSLSVDYRNGSNWVVVNPTKKYASLIQVDISPFTSDYIQVKIQVNSVQSNILIIYPMIRTLAPPNPTTTPNPTETPKPTVTPSPNPKLCPGEPVCNNQGECLSNGCKCNAPWYGPSCSSKVSPTPIPPPAENPSTEFNVTNPSNPDQLITAKISVVSLLELNSEFNTINRFVFNKWNLSSVVSNDDKTSYSYYSYLNGRNTIVNTTIDFFKKESNITFAGGVINIVPFTIKFTVDIDHFDFVDKLSLMQIVMEATVTTSDSGACSSKFIGEESNDNVQWVKMNINDNSLYGRFLDRALVDDTIVTSKNVIIENDSSDSYNSVTSKIGIIIPYYENNAIIDPDFSSLVDSNYDGPSKTCKKKGLSTGAIVAIAIYFTFK</sequence>
<dbReference type="OMA" id="NSHIVEP"/>
<dbReference type="InterPro" id="IPR055462">
    <property type="entry name" value="DUF7034"/>
</dbReference>
<feature type="domain" description="DUF7949" evidence="4">
    <location>
        <begin position="625"/>
        <end position="657"/>
    </location>
</feature>